<organism evidence="7 8">
    <name type="scientific">Belnapia arida</name>
    <dbReference type="NCBI Taxonomy" id="2804533"/>
    <lineage>
        <taxon>Bacteria</taxon>
        <taxon>Pseudomonadati</taxon>
        <taxon>Pseudomonadota</taxon>
        <taxon>Alphaproteobacteria</taxon>
        <taxon>Acetobacterales</taxon>
        <taxon>Roseomonadaceae</taxon>
        <taxon>Belnapia</taxon>
    </lineage>
</organism>
<dbReference type="SUPFAM" id="SSF143856">
    <property type="entry name" value="DeoB insert domain-like"/>
    <property type="match status" value="1"/>
</dbReference>
<feature type="binding site" evidence="4">
    <location>
        <position position="278"/>
    </location>
    <ligand>
        <name>Mn(2+)</name>
        <dbReference type="ChEBI" id="CHEBI:29035"/>
        <label>2</label>
    </ligand>
</feature>
<comment type="similarity">
    <text evidence="1 4">Belongs to the phosphopentomutase family.</text>
</comment>
<comment type="catalytic activity">
    <reaction evidence="4">
        <text>alpha-D-ribose 1-phosphate = D-ribose 5-phosphate</text>
        <dbReference type="Rhea" id="RHEA:18793"/>
        <dbReference type="ChEBI" id="CHEBI:57720"/>
        <dbReference type="ChEBI" id="CHEBI:78346"/>
        <dbReference type="EC" id="5.4.2.7"/>
    </reaction>
</comment>
<dbReference type="Pfam" id="PF01676">
    <property type="entry name" value="Metalloenzyme"/>
    <property type="match status" value="1"/>
</dbReference>
<dbReference type="NCBIfam" id="TIGR01696">
    <property type="entry name" value="deoB"/>
    <property type="match status" value="1"/>
</dbReference>
<sequence length="374" mass="40559">MRCLLIVLDSVGVGHTPDAADYGDAGANTLGHLFATTGLRLPALWSLGLGRIIGTDRAPAAASWGRMRPRSAGKDSTTGHWEIAGVELAQPFAVFEHFPPELVQAIEAEANVHFLGNLPASGTQIIAELGGEHCRTRRPILYTSADSVLQIAAHEIVVPVERLMEICTIARRHADRWRIGRVIARPFIGQEGDFHRTPRRHDFAMRPPPTILDALAGAGLPVRAVGKIADLFAGQGITESWPTASNADGMRRIEAVWKATREGLVFANLVDFDTEYGHRRDAPGYARALEEFDRWLAGFLPACIVQDLLIITADHGNDPTFRGTDHTREEVPLILRQAGRSSPLGTSDGFADVAATIAAYFGIGPWPIGRSLLP</sequence>
<feature type="domain" description="Metalloenzyme" evidence="6">
    <location>
        <begin position="1"/>
        <end position="363"/>
    </location>
</feature>
<reference evidence="7 8" key="1">
    <citation type="submission" date="2021-01" db="EMBL/GenBank/DDBJ databases">
        <title>Belnapia mucosa sp. nov. and Belnapia arida sp. nov., isolated from the Tabernas Desert (Almeria, Spain).</title>
        <authorList>
            <person name="Molina-Menor E."/>
            <person name="Vidal-Verdu A."/>
            <person name="Calonge A."/>
            <person name="Satari L."/>
            <person name="Pereto J."/>
            <person name="Porcar M."/>
        </authorList>
    </citation>
    <scope>NUCLEOTIDE SEQUENCE [LARGE SCALE GENOMIC DNA]</scope>
    <source>
        <strain evidence="7 8">T18</strain>
    </source>
</reference>
<gene>
    <name evidence="4" type="primary">deoB</name>
    <name evidence="7" type="ORF">JMJ56_30150</name>
</gene>
<dbReference type="GO" id="GO:0008973">
    <property type="term" value="F:phosphopentomutase activity"/>
    <property type="evidence" value="ECO:0007669"/>
    <property type="project" value="UniProtKB-EC"/>
</dbReference>
<protein>
    <recommendedName>
        <fullName evidence="4 5">Phosphopentomutase</fullName>
        <ecNumber evidence="4 5">5.4.2.7</ecNumber>
    </recommendedName>
    <alternativeName>
        <fullName evidence="4">Phosphodeoxyribomutase</fullName>
    </alternativeName>
</protein>
<dbReference type="Proteomes" id="UP000660885">
    <property type="component" value="Unassembled WGS sequence"/>
</dbReference>
<dbReference type="NCBIfam" id="NF003766">
    <property type="entry name" value="PRK05362.1"/>
    <property type="match status" value="1"/>
</dbReference>
<dbReference type="PIRSF" id="PIRSF001491">
    <property type="entry name" value="Ppentomutase"/>
    <property type="match status" value="1"/>
</dbReference>
<dbReference type="HAMAP" id="MF_00740">
    <property type="entry name" value="Phosphopentomut"/>
    <property type="match status" value="1"/>
</dbReference>
<keyword evidence="3 4" id="KW-0464">Manganese</keyword>
<comment type="catalytic activity">
    <reaction evidence="4">
        <text>2-deoxy-alpha-D-ribose 1-phosphate = 2-deoxy-D-ribose 5-phosphate</text>
        <dbReference type="Rhea" id="RHEA:27658"/>
        <dbReference type="ChEBI" id="CHEBI:57259"/>
        <dbReference type="ChEBI" id="CHEBI:62877"/>
        <dbReference type="EC" id="5.4.2.7"/>
    </reaction>
</comment>
<comment type="caution">
    <text evidence="7">The sequence shown here is derived from an EMBL/GenBank/DDBJ whole genome shotgun (WGS) entry which is preliminary data.</text>
</comment>
<dbReference type="InterPro" id="IPR010045">
    <property type="entry name" value="DeoB"/>
</dbReference>
<dbReference type="PANTHER" id="PTHR21110:SF0">
    <property type="entry name" value="PHOSPHOPENTOMUTASE"/>
    <property type="match status" value="1"/>
</dbReference>
<proteinExistence type="inferred from homology"/>
<evidence type="ECO:0000259" key="6">
    <source>
        <dbReference type="Pfam" id="PF01676"/>
    </source>
</evidence>
<comment type="cofactor">
    <cofactor evidence="4">
        <name>Mn(2+)</name>
        <dbReference type="ChEBI" id="CHEBI:29035"/>
    </cofactor>
    <text evidence="4">Binds 2 manganese ions.</text>
</comment>
<dbReference type="InterPro" id="IPR017850">
    <property type="entry name" value="Alkaline_phosphatase_core_sf"/>
</dbReference>
<dbReference type="Gene3D" id="3.30.70.1250">
    <property type="entry name" value="Phosphopentomutase"/>
    <property type="match status" value="1"/>
</dbReference>
<feature type="binding site" evidence="4">
    <location>
        <position position="314"/>
    </location>
    <ligand>
        <name>Mn(2+)</name>
        <dbReference type="ChEBI" id="CHEBI:29035"/>
        <label>1</label>
    </ligand>
</feature>
<dbReference type="InterPro" id="IPR024052">
    <property type="entry name" value="Phosphopentomutase_DeoB_cap_sf"/>
</dbReference>
<comment type="function">
    <text evidence="4">Isomerase that catalyzes the conversion of deoxy-ribose 1-phosphate (dRib-1-P) and ribose 1-phosphate (Rib-1-P) to deoxy-ribose 5-phosphate (dRib-5-P) and ribose 5-phosphate (Rib-5-P), respectively.</text>
</comment>
<keyword evidence="4 7" id="KW-0413">Isomerase</keyword>
<dbReference type="EC" id="5.4.2.7" evidence="4 5"/>
<evidence type="ECO:0000256" key="2">
    <source>
        <dbReference type="ARBA" id="ARBA00022723"/>
    </source>
</evidence>
<dbReference type="InterPro" id="IPR006124">
    <property type="entry name" value="Metalloenzyme"/>
</dbReference>
<keyword evidence="4" id="KW-0963">Cytoplasm</keyword>
<evidence type="ECO:0000256" key="1">
    <source>
        <dbReference type="ARBA" id="ARBA00010373"/>
    </source>
</evidence>
<evidence type="ECO:0000256" key="5">
    <source>
        <dbReference type="NCBIfam" id="TIGR01696"/>
    </source>
</evidence>
<dbReference type="Gene3D" id="3.40.720.10">
    <property type="entry name" value="Alkaline Phosphatase, subunit A"/>
    <property type="match status" value="1"/>
</dbReference>
<evidence type="ECO:0000313" key="7">
    <source>
        <dbReference type="EMBL" id="MBL6082242.1"/>
    </source>
</evidence>
<accession>A0ABS1UC33</accession>
<feature type="binding site" evidence="4">
    <location>
        <position position="9"/>
    </location>
    <ligand>
        <name>Mn(2+)</name>
        <dbReference type="ChEBI" id="CHEBI:29035"/>
        <label>1</label>
    </ligand>
</feature>
<comment type="pathway">
    <text evidence="4">Carbohydrate degradation; 2-deoxy-D-ribose 1-phosphate degradation; D-glyceraldehyde 3-phosphate and acetaldehyde from 2-deoxy-alpha-D-ribose 1-phosphate: step 1/2.</text>
</comment>
<evidence type="ECO:0000256" key="4">
    <source>
        <dbReference type="HAMAP-Rule" id="MF_00740"/>
    </source>
</evidence>
<feature type="binding site" evidence="4">
    <location>
        <position position="326"/>
    </location>
    <ligand>
        <name>Mn(2+)</name>
        <dbReference type="ChEBI" id="CHEBI:29035"/>
        <label>2</label>
    </ligand>
</feature>
<keyword evidence="2 4" id="KW-0479">Metal-binding</keyword>
<evidence type="ECO:0000313" key="8">
    <source>
        <dbReference type="Proteomes" id="UP000660885"/>
    </source>
</evidence>
<evidence type="ECO:0000256" key="3">
    <source>
        <dbReference type="ARBA" id="ARBA00023211"/>
    </source>
</evidence>
<feature type="binding site" evidence="4">
    <location>
        <position position="273"/>
    </location>
    <ligand>
        <name>Mn(2+)</name>
        <dbReference type="ChEBI" id="CHEBI:29035"/>
        <label>2</label>
    </ligand>
</feature>
<dbReference type="RefSeq" id="WP_202835450.1">
    <property type="nucleotide sequence ID" value="NZ_JAETWB010000054.1"/>
</dbReference>
<name>A0ABS1UC33_9PROT</name>
<feature type="binding site" evidence="4">
    <location>
        <position position="315"/>
    </location>
    <ligand>
        <name>Mn(2+)</name>
        <dbReference type="ChEBI" id="CHEBI:29035"/>
        <label>1</label>
    </ligand>
</feature>
<dbReference type="PANTHER" id="PTHR21110">
    <property type="entry name" value="PHOSPHOPENTOMUTASE"/>
    <property type="match status" value="1"/>
</dbReference>
<dbReference type="SUPFAM" id="SSF53649">
    <property type="entry name" value="Alkaline phosphatase-like"/>
    <property type="match status" value="1"/>
</dbReference>
<dbReference type="EMBL" id="JAETWB010000054">
    <property type="protein sequence ID" value="MBL6082242.1"/>
    <property type="molecule type" value="Genomic_DNA"/>
</dbReference>
<comment type="subcellular location">
    <subcellularLocation>
        <location evidence="4">Cytoplasm</location>
    </subcellularLocation>
</comment>
<keyword evidence="8" id="KW-1185">Reference proteome</keyword>
<dbReference type="CDD" id="cd16009">
    <property type="entry name" value="PPM"/>
    <property type="match status" value="1"/>
</dbReference>